<dbReference type="GO" id="GO:0043295">
    <property type="term" value="F:glutathione binding"/>
    <property type="evidence" value="ECO:0007669"/>
    <property type="project" value="TreeGrafter"/>
</dbReference>
<dbReference type="AlphaFoldDB" id="A0A7W7F5V4"/>
<dbReference type="EC" id="2.5.1.18" evidence="1"/>
<evidence type="ECO:0000259" key="4">
    <source>
        <dbReference type="PROSITE" id="PS50405"/>
    </source>
</evidence>
<dbReference type="PROSITE" id="PS50404">
    <property type="entry name" value="GST_NTER"/>
    <property type="match status" value="1"/>
</dbReference>
<feature type="domain" description="GST C-terminal" evidence="4">
    <location>
        <begin position="83"/>
        <end position="213"/>
    </location>
</feature>
<dbReference type="SFLD" id="SFLDG00358">
    <property type="entry name" value="Main_(cytGST)"/>
    <property type="match status" value="1"/>
</dbReference>
<dbReference type="InterPro" id="IPR040079">
    <property type="entry name" value="Glutathione_S-Trfase"/>
</dbReference>
<dbReference type="InterPro" id="IPR036249">
    <property type="entry name" value="Thioredoxin-like_sf"/>
</dbReference>
<protein>
    <recommendedName>
        <fullName evidence="1">glutathione transferase</fullName>
        <ecNumber evidence="1">2.5.1.18</ecNumber>
    </recommendedName>
</protein>
<keyword evidence="6" id="KW-1185">Reference proteome</keyword>
<dbReference type="InterPro" id="IPR010987">
    <property type="entry name" value="Glutathione-S-Trfase_C-like"/>
</dbReference>
<evidence type="ECO:0000256" key="2">
    <source>
        <dbReference type="ARBA" id="ARBA00022679"/>
    </source>
</evidence>
<evidence type="ECO:0000256" key="1">
    <source>
        <dbReference type="ARBA" id="ARBA00012452"/>
    </source>
</evidence>
<evidence type="ECO:0000313" key="5">
    <source>
        <dbReference type="EMBL" id="MBB4631701.1"/>
    </source>
</evidence>
<feature type="domain" description="GST N-terminal" evidence="3">
    <location>
        <begin position="1"/>
        <end position="78"/>
    </location>
</feature>
<accession>A0A7W7F5V4</accession>
<dbReference type="EMBL" id="JACHNZ010000012">
    <property type="protein sequence ID" value="MBB4631701.1"/>
    <property type="molecule type" value="Genomic_DNA"/>
</dbReference>
<dbReference type="GO" id="GO:0004364">
    <property type="term" value="F:glutathione transferase activity"/>
    <property type="evidence" value="ECO:0007669"/>
    <property type="project" value="UniProtKB-EC"/>
</dbReference>
<reference evidence="5 6" key="1">
    <citation type="submission" date="2020-08" db="EMBL/GenBank/DDBJ databases">
        <title>Genomic Encyclopedia of Type Strains, Phase IV (KMG-IV): sequencing the most valuable type-strain genomes for metagenomic binning, comparative biology and taxonomic classification.</title>
        <authorList>
            <person name="Goeker M."/>
        </authorList>
    </citation>
    <scope>NUCLEOTIDE SEQUENCE [LARGE SCALE GENOMIC DNA]</scope>
    <source>
        <strain evidence="5 6">DSM 17328</strain>
    </source>
</reference>
<dbReference type="Gene3D" id="3.40.30.10">
    <property type="entry name" value="Glutaredoxin"/>
    <property type="match status" value="1"/>
</dbReference>
<proteinExistence type="predicted"/>
<dbReference type="PANTHER" id="PTHR43900:SF3">
    <property type="entry name" value="GLUTATHIONE S-TRANSFERASE RHO"/>
    <property type="match status" value="1"/>
</dbReference>
<dbReference type="SUPFAM" id="SSF47616">
    <property type="entry name" value="GST C-terminal domain-like"/>
    <property type="match status" value="1"/>
</dbReference>
<organism evidence="5 6">
    <name type="scientific">Sphingosinicella soli</name>
    <dbReference type="NCBI Taxonomy" id="333708"/>
    <lineage>
        <taxon>Bacteria</taxon>
        <taxon>Pseudomonadati</taxon>
        <taxon>Pseudomonadota</taxon>
        <taxon>Alphaproteobacteria</taxon>
        <taxon>Sphingomonadales</taxon>
        <taxon>Sphingosinicellaceae</taxon>
        <taxon>Sphingosinicella</taxon>
    </lineage>
</organism>
<dbReference type="PROSITE" id="PS50405">
    <property type="entry name" value="GST_CTER"/>
    <property type="match status" value="1"/>
</dbReference>
<sequence length="213" mass="22981">MMKVYGATISPFVRKVVVALTEKGLDFELAPVSLRSRNPDFLSISPFGKMPAFRDGDFSIADSSAILHYLDAKYPDPALIPAAPEDRARAIWFDEFGDTLVALSGGKIFFNRVVGPRFLKQPGNEDTVQQGIAELPRLFDYLEGVVPDPGGFLVGGVFGLADIAVASPFVNLSHCAIDVDCAKHPRLGAWLPSILSRPSFASVIAEEKAMLAA</sequence>
<name>A0A7W7F5V4_9SPHN</name>
<dbReference type="RefSeq" id="WP_341534151.1">
    <property type="nucleotide sequence ID" value="NZ_JACHNZ010000012.1"/>
</dbReference>
<dbReference type="InterPro" id="IPR004046">
    <property type="entry name" value="GST_C"/>
</dbReference>
<dbReference type="Pfam" id="PF00043">
    <property type="entry name" value="GST_C"/>
    <property type="match status" value="1"/>
</dbReference>
<evidence type="ECO:0000313" key="6">
    <source>
        <dbReference type="Proteomes" id="UP000566324"/>
    </source>
</evidence>
<dbReference type="InterPro" id="IPR004045">
    <property type="entry name" value="Glutathione_S-Trfase_N"/>
</dbReference>
<comment type="caution">
    <text evidence="5">The sequence shown here is derived from an EMBL/GenBank/DDBJ whole genome shotgun (WGS) entry which is preliminary data.</text>
</comment>
<dbReference type="GO" id="GO:0005737">
    <property type="term" value="C:cytoplasm"/>
    <property type="evidence" value="ECO:0007669"/>
    <property type="project" value="TreeGrafter"/>
</dbReference>
<dbReference type="Gene3D" id="1.20.1050.10">
    <property type="match status" value="1"/>
</dbReference>
<dbReference type="InterPro" id="IPR036282">
    <property type="entry name" value="Glutathione-S-Trfase_C_sf"/>
</dbReference>
<gene>
    <name evidence="5" type="ORF">GGQ98_001315</name>
</gene>
<dbReference type="Proteomes" id="UP000566324">
    <property type="component" value="Unassembled WGS sequence"/>
</dbReference>
<evidence type="ECO:0000259" key="3">
    <source>
        <dbReference type="PROSITE" id="PS50404"/>
    </source>
</evidence>
<dbReference type="PANTHER" id="PTHR43900">
    <property type="entry name" value="GLUTATHIONE S-TRANSFERASE RHO"/>
    <property type="match status" value="1"/>
</dbReference>
<dbReference type="Pfam" id="PF13417">
    <property type="entry name" value="GST_N_3"/>
    <property type="match status" value="1"/>
</dbReference>
<dbReference type="SUPFAM" id="SSF52833">
    <property type="entry name" value="Thioredoxin-like"/>
    <property type="match status" value="1"/>
</dbReference>
<dbReference type="SFLD" id="SFLDS00019">
    <property type="entry name" value="Glutathione_Transferase_(cytos"/>
    <property type="match status" value="1"/>
</dbReference>
<keyword evidence="2 5" id="KW-0808">Transferase</keyword>